<comment type="caution">
    <text evidence="2">The sequence shown here is derived from an EMBL/GenBank/DDBJ whole genome shotgun (WGS) entry which is preliminary data.</text>
</comment>
<keyword evidence="1" id="KW-0472">Membrane</keyword>
<protein>
    <submittedName>
        <fullName evidence="2">Uncharacterized protein</fullName>
    </submittedName>
</protein>
<name>A0A7W3Y528_9GAMM</name>
<organism evidence="2 3">
    <name type="scientific">Marilutibacter spongiae</name>
    <dbReference type="NCBI Taxonomy" id="2025720"/>
    <lineage>
        <taxon>Bacteria</taxon>
        <taxon>Pseudomonadati</taxon>
        <taxon>Pseudomonadota</taxon>
        <taxon>Gammaproteobacteria</taxon>
        <taxon>Lysobacterales</taxon>
        <taxon>Lysobacteraceae</taxon>
        <taxon>Marilutibacter</taxon>
    </lineage>
</organism>
<evidence type="ECO:0000256" key="1">
    <source>
        <dbReference type="SAM" id="Phobius"/>
    </source>
</evidence>
<sequence>MTQNFLVGMAIAAIFGYVVGILSLRSAPTIEKRRFMSTLIGTAALSFFMTSLAYELGWLVP</sequence>
<dbReference type="EMBL" id="JACHTF010000002">
    <property type="protein sequence ID" value="MBB1059564.1"/>
    <property type="molecule type" value="Genomic_DNA"/>
</dbReference>
<keyword evidence="3" id="KW-1185">Reference proteome</keyword>
<feature type="transmembrane region" description="Helical" evidence="1">
    <location>
        <begin position="36"/>
        <end position="54"/>
    </location>
</feature>
<reference evidence="2 3" key="1">
    <citation type="submission" date="2020-08" db="EMBL/GenBank/DDBJ databases">
        <authorList>
            <person name="Xu S."/>
            <person name="Li A."/>
        </authorList>
    </citation>
    <scope>NUCLEOTIDE SEQUENCE [LARGE SCALE GENOMIC DNA]</scope>
    <source>
        <strain evidence="2 3">119BY6-57</strain>
    </source>
</reference>
<accession>A0A7W3Y528</accession>
<keyword evidence="1" id="KW-0812">Transmembrane</keyword>
<gene>
    <name evidence="2" type="ORF">H4F98_03140</name>
</gene>
<evidence type="ECO:0000313" key="3">
    <source>
        <dbReference type="Proteomes" id="UP000523196"/>
    </source>
</evidence>
<keyword evidence="1" id="KW-1133">Transmembrane helix</keyword>
<evidence type="ECO:0000313" key="2">
    <source>
        <dbReference type="EMBL" id="MBB1059564.1"/>
    </source>
</evidence>
<dbReference type="Proteomes" id="UP000523196">
    <property type="component" value="Unassembled WGS sequence"/>
</dbReference>
<dbReference type="RefSeq" id="WP_182685198.1">
    <property type="nucleotide sequence ID" value="NZ_JACHTF010000002.1"/>
</dbReference>
<dbReference type="AlphaFoldDB" id="A0A7W3Y528"/>
<proteinExistence type="predicted"/>
<feature type="transmembrane region" description="Helical" evidence="1">
    <location>
        <begin position="6"/>
        <end position="24"/>
    </location>
</feature>